<feature type="transmembrane region" description="Helical" evidence="1">
    <location>
        <begin position="478"/>
        <end position="501"/>
    </location>
</feature>
<comment type="caution">
    <text evidence="3">The sequence shown here is derived from an EMBL/GenBank/DDBJ whole genome shotgun (WGS) entry which is preliminary data.</text>
</comment>
<dbReference type="Pfam" id="PF13962">
    <property type="entry name" value="PGG"/>
    <property type="match status" value="1"/>
</dbReference>
<gene>
    <name evidence="3" type="ORF">K2173_017840</name>
</gene>
<dbReference type="PANTHER" id="PTHR24128">
    <property type="entry name" value="HOMEOBOX PROTEIN WARIAI"/>
    <property type="match status" value="1"/>
</dbReference>
<dbReference type="AlphaFoldDB" id="A0AAV8T338"/>
<dbReference type="PANTHER" id="PTHR24128:SF24">
    <property type="entry name" value="ANKYRIN REPEAT PROTEIN"/>
    <property type="match status" value="1"/>
</dbReference>
<keyword evidence="1" id="KW-1133">Transmembrane helix</keyword>
<feature type="transmembrane region" description="Helical" evidence="1">
    <location>
        <begin position="356"/>
        <end position="373"/>
    </location>
</feature>
<accession>A0AAV8T338</accession>
<feature type="domain" description="PGG" evidence="2">
    <location>
        <begin position="352"/>
        <end position="446"/>
    </location>
</feature>
<dbReference type="EMBL" id="JAIWQS010000007">
    <property type="protein sequence ID" value="KAJ8760734.1"/>
    <property type="molecule type" value="Genomic_DNA"/>
</dbReference>
<keyword evidence="1" id="KW-0472">Membrane</keyword>
<evidence type="ECO:0000256" key="1">
    <source>
        <dbReference type="SAM" id="Phobius"/>
    </source>
</evidence>
<dbReference type="Pfam" id="PF12796">
    <property type="entry name" value="Ank_2"/>
    <property type="match status" value="2"/>
</dbReference>
<dbReference type="Proteomes" id="UP001159364">
    <property type="component" value="Linkage Group LG07"/>
</dbReference>
<dbReference type="Gene3D" id="1.25.40.20">
    <property type="entry name" value="Ankyrin repeat-containing domain"/>
    <property type="match status" value="2"/>
</dbReference>
<name>A0AAV8T338_9ROSI</name>
<dbReference type="InterPro" id="IPR026961">
    <property type="entry name" value="PGG_dom"/>
</dbReference>
<proteinExistence type="predicted"/>
<protein>
    <recommendedName>
        <fullName evidence="2">PGG domain-containing protein</fullName>
    </recommendedName>
</protein>
<evidence type="ECO:0000259" key="2">
    <source>
        <dbReference type="Pfam" id="PF13962"/>
    </source>
</evidence>
<dbReference type="SUPFAM" id="SSF48403">
    <property type="entry name" value="Ankyrin repeat"/>
    <property type="match status" value="1"/>
</dbReference>
<dbReference type="InterPro" id="IPR036770">
    <property type="entry name" value="Ankyrin_rpt-contain_sf"/>
</dbReference>
<evidence type="ECO:0000313" key="4">
    <source>
        <dbReference type="Proteomes" id="UP001159364"/>
    </source>
</evidence>
<reference evidence="3 4" key="1">
    <citation type="submission" date="2021-09" db="EMBL/GenBank/DDBJ databases">
        <title>Genomic insights and catalytic innovation underlie evolution of tropane alkaloids biosynthesis.</title>
        <authorList>
            <person name="Wang Y.-J."/>
            <person name="Tian T."/>
            <person name="Huang J.-P."/>
            <person name="Huang S.-X."/>
        </authorList>
    </citation>
    <scope>NUCLEOTIDE SEQUENCE [LARGE SCALE GENOMIC DNA]</scope>
    <source>
        <strain evidence="3">KIB-2018</strain>
        <tissue evidence="3">Leaf</tissue>
    </source>
</reference>
<evidence type="ECO:0000313" key="3">
    <source>
        <dbReference type="EMBL" id="KAJ8760734.1"/>
    </source>
</evidence>
<dbReference type="SMART" id="SM00248">
    <property type="entry name" value="ANK"/>
    <property type="match status" value="6"/>
</dbReference>
<organism evidence="3 4">
    <name type="scientific">Erythroxylum novogranatense</name>
    <dbReference type="NCBI Taxonomy" id="1862640"/>
    <lineage>
        <taxon>Eukaryota</taxon>
        <taxon>Viridiplantae</taxon>
        <taxon>Streptophyta</taxon>
        <taxon>Embryophyta</taxon>
        <taxon>Tracheophyta</taxon>
        <taxon>Spermatophyta</taxon>
        <taxon>Magnoliopsida</taxon>
        <taxon>eudicotyledons</taxon>
        <taxon>Gunneridae</taxon>
        <taxon>Pentapetalae</taxon>
        <taxon>rosids</taxon>
        <taxon>fabids</taxon>
        <taxon>Malpighiales</taxon>
        <taxon>Erythroxylaceae</taxon>
        <taxon>Erythroxylum</taxon>
    </lineage>
</organism>
<keyword evidence="4" id="KW-1185">Reference proteome</keyword>
<dbReference type="InterPro" id="IPR002110">
    <property type="entry name" value="Ankyrin_rpt"/>
</dbReference>
<feature type="transmembrane region" description="Helical" evidence="1">
    <location>
        <begin position="421"/>
        <end position="440"/>
    </location>
</feature>
<sequence length="517" mass="58171">MQLVRLLIDCKVNLNAINLEGRTALDISQDEIRIEIMDMLIGEGAQNAYVLPTTLIPAQFITIEQRLTRAAKEGDTDALHSIIRYDPYILERIDRVPFFDSPLHIAATRGHAQFAMEIMGLKPSFARKLNSEGYSPLHLALQYNQTQTVRRFIDVDSKLVRIEGRNGLTPLHHTAKHGMLDLLAEFLVTCPRSIEDLTVHKETALHIAAKNDRLEAVEVLVGWLEHAGRNNILDWTDDEGNTLLHIASQRNQLKVVNMLTDAADWPLPIRILLKPKADLNVKNCDGSTVVQILLRQGQLDKNKLGAIRGLAKVSEVPSFSEITSYSDYLRRRITGLEKWAVGAYREKVLMSNETRNAVLVVAILIATATYQAVLNPPGGLSQAIPTSFTLNGTLPTRDSTNNTSLTGELKYSDPKPYFSDLVFWTLFIAFNTIAFLMSLIKIITLFPRGPYFFLPLVLPLLCCYGSSIVYISPELVSLSLGLFTVPACFFLIKWTINIWLLRRRRWAVKQLLSKHDS</sequence>
<feature type="transmembrane region" description="Helical" evidence="1">
    <location>
        <begin position="452"/>
        <end position="472"/>
    </location>
</feature>
<keyword evidence="1" id="KW-0812">Transmembrane</keyword>